<dbReference type="RefSeq" id="XP_040630008.1">
    <property type="nucleotide sequence ID" value="XM_040772393.1"/>
</dbReference>
<dbReference type="HOGENOM" id="CLU_1749574_0_0_1"/>
<keyword evidence="3" id="KW-1185">Reference proteome</keyword>
<evidence type="ECO:0000313" key="3">
    <source>
        <dbReference type="Proteomes" id="UP000030653"/>
    </source>
</evidence>
<sequence>MQDGNISFTSSDDSSFEDFGSPPTQHLNYPAHPSASQHEESFDSEGDSFSSIGSAPPGAQGPPLGGRDFSVDDSFSSEDSFAPPGRKAAEQEEETVFGVSKEDGGLGRAPQRRRTEFELLGRDQEDMTVHGGRVQDAPAGESPTPWRRD</sequence>
<reference evidence="2 3" key="1">
    <citation type="journal article" date="2012" name="Science">
        <title>The Paleozoic origin of enzymatic lignin decomposition reconstructed from 31 fungal genomes.</title>
        <authorList>
            <person name="Floudas D."/>
            <person name="Binder M."/>
            <person name="Riley R."/>
            <person name="Barry K."/>
            <person name="Blanchette R.A."/>
            <person name="Henrissat B."/>
            <person name="Martinez A.T."/>
            <person name="Otillar R."/>
            <person name="Spatafora J.W."/>
            <person name="Yadav J.S."/>
            <person name="Aerts A."/>
            <person name="Benoit I."/>
            <person name="Boyd A."/>
            <person name="Carlson A."/>
            <person name="Copeland A."/>
            <person name="Coutinho P.M."/>
            <person name="de Vries R.P."/>
            <person name="Ferreira P."/>
            <person name="Findley K."/>
            <person name="Foster B."/>
            <person name="Gaskell J."/>
            <person name="Glotzer D."/>
            <person name="Gorecki P."/>
            <person name="Heitman J."/>
            <person name="Hesse C."/>
            <person name="Hori C."/>
            <person name="Igarashi K."/>
            <person name="Jurgens J.A."/>
            <person name="Kallen N."/>
            <person name="Kersten P."/>
            <person name="Kohler A."/>
            <person name="Kuees U."/>
            <person name="Kumar T.K.A."/>
            <person name="Kuo A."/>
            <person name="LaButti K."/>
            <person name="Larrondo L.F."/>
            <person name="Lindquist E."/>
            <person name="Ling A."/>
            <person name="Lombard V."/>
            <person name="Lucas S."/>
            <person name="Lundell T."/>
            <person name="Martin R."/>
            <person name="McLaughlin D.J."/>
            <person name="Morgenstern I."/>
            <person name="Morin E."/>
            <person name="Murat C."/>
            <person name="Nagy L.G."/>
            <person name="Nolan M."/>
            <person name="Ohm R.A."/>
            <person name="Patyshakuliyeva A."/>
            <person name="Rokas A."/>
            <person name="Ruiz-Duenas F.J."/>
            <person name="Sabat G."/>
            <person name="Salamov A."/>
            <person name="Samejima M."/>
            <person name="Schmutz J."/>
            <person name="Slot J.C."/>
            <person name="St John F."/>
            <person name="Stenlid J."/>
            <person name="Sun H."/>
            <person name="Sun S."/>
            <person name="Syed K."/>
            <person name="Tsang A."/>
            <person name="Wiebenga A."/>
            <person name="Young D."/>
            <person name="Pisabarro A."/>
            <person name="Eastwood D.C."/>
            <person name="Martin F."/>
            <person name="Cullen D."/>
            <person name="Grigoriev I.V."/>
            <person name="Hibbett D.S."/>
        </authorList>
    </citation>
    <scope>NUCLEOTIDE SEQUENCE [LARGE SCALE GENOMIC DNA]</scope>
    <source>
        <strain evidence="2 3">DJM-731 SS1</strain>
    </source>
</reference>
<accession>M5G338</accession>
<evidence type="ECO:0000256" key="1">
    <source>
        <dbReference type="SAM" id="MobiDB-lite"/>
    </source>
</evidence>
<dbReference type="EMBL" id="JH795860">
    <property type="protein sequence ID" value="EJU03114.1"/>
    <property type="molecule type" value="Genomic_DNA"/>
</dbReference>
<feature type="region of interest" description="Disordered" evidence="1">
    <location>
        <begin position="1"/>
        <end position="149"/>
    </location>
</feature>
<dbReference type="STRING" id="1858805.M5G338"/>
<feature type="compositionally biased region" description="Low complexity" evidence="1">
    <location>
        <begin position="47"/>
        <end position="81"/>
    </location>
</feature>
<feature type="compositionally biased region" description="Basic and acidic residues" evidence="1">
    <location>
        <begin position="113"/>
        <end position="128"/>
    </location>
</feature>
<name>M5G338_DACPD</name>
<gene>
    <name evidence="2" type="ORF">DACRYDRAFT_21426</name>
</gene>
<feature type="non-terminal residue" evidence="2">
    <location>
        <position position="1"/>
    </location>
</feature>
<feature type="compositionally biased region" description="Low complexity" evidence="1">
    <location>
        <begin position="7"/>
        <end position="21"/>
    </location>
</feature>
<dbReference type="AlphaFoldDB" id="M5G338"/>
<dbReference type="Proteomes" id="UP000030653">
    <property type="component" value="Unassembled WGS sequence"/>
</dbReference>
<evidence type="ECO:0000313" key="2">
    <source>
        <dbReference type="EMBL" id="EJU03114.1"/>
    </source>
</evidence>
<protein>
    <submittedName>
        <fullName evidence="2">Uncharacterized protein</fullName>
    </submittedName>
</protein>
<dbReference type="GeneID" id="63687455"/>
<proteinExistence type="predicted"/>
<organism evidence="2 3">
    <name type="scientific">Dacryopinax primogenitus (strain DJM 731)</name>
    <name type="common">Brown rot fungus</name>
    <dbReference type="NCBI Taxonomy" id="1858805"/>
    <lineage>
        <taxon>Eukaryota</taxon>
        <taxon>Fungi</taxon>
        <taxon>Dikarya</taxon>
        <taxon>Basidiomycota</taxon>
        <taxon>Agaricomycotina</taxon>
        <taxon>Dacrymycetes</taxon>
        <taxon>Dacrymycetales</taxon>
        <taxon>Dacrymycetaceae</taxon>
        <taxon>Dacryopinax</taxon>
    </lineage>
</organism>